<keyword evidence="11 14" id="KW-0408">Iron</keyword>
<protein>
    <submittedName>
        <fullName evidence="15">Alpha-dioxygenase 1</fullName>
    </submittedName>
</protein>
<keyword evidence="8" id="KW-0276">Fatty acid metabolism</keyword>
<dbReference type="InterPro" id="IPR010255">
    <property type="entry name" value="Haem_peroxidase_sf"/>
</dbReference>
<comment type="caution">
    <text evidence="15">The sequence shown here is derived from an EMBL/GenBank/DDBJ whole genome shotgun (WGS) entry which is preliminary data.</text>
</comment>
<keyword evidence="4 14" id="KW-0349">Heme</keyword>
<dbReference type="GO" id="GO:0006633">
    <property type="term" value="P:fatty acid biosynthetic process"/>
    <property type="evidence" value="ECO:0007669"/>
    <property type="project" value="UniProtKB-KW"/>
</dbReference>
<dbReference type="GO" id="GO:0004601">
    <property type="term" value="F:peroxidase activity"/>
    <property type="evidence" value="ECO:0007669"/>
    <property type="project" value="UniProtKB-KW"/>
</dbReference>
<evidence type="ECO:0000256" key="14">
    <source>
        <dbReference type="PIRSR" id="PIRSR619791-2"/>
    </source>
</evidence>
<name>A0A2G5HLD3_CERBT</name>
<comment type="cofactor">
    <cofactor evidence="1">
        <name>Ca(2+)</name>
        <dbReference type="ChEBI" id="CHEBI:29108"/>
    </cofactor>
</comment>
<organism evidence="15 16">
    <name type="scientific">Cercospora beticola</name>
    <name type="common">Sugarbeet leaf spot fungus</name>
    <dbReference type="NCBI Taxonomy" id="122368"/>
    <lineage>
        <taxon>Eukaryota</taxon>
        <taxon>Fungi</taxon>
        <taxon>Dikarya</taxon>
        <taxon>Ascomycota</taxon>
        <taxon>Pezizomycotina</taxon>
        <taxon>Dothideomycetes</taxon>
        <taxon>Dothideomycetidae</taxon>
        <taxon>Mycosphaerellales</taxon>
        <taxon>Mycosphaerellaceae</taxon>
        <taxon>Cercospora</taxon>
    </lineage>
</organism>
<reference evidence="15 16" key="1">
    <citation type="submission" date="2015-10" db="EMBL/GenBank/DDBJ databases">
        <title>The cercosporin biosynthetic gene cluster was horizontally transferred to several fungal lineages and shown to be expanded in Cercospora beticola based on microsynteny with recipient genomes.</title>
        <authorList>
            <person name="De Jonge R."/>
            <person name="Ebert M.K."/>
            <person name="Suttle J.C."/>
            <person name="Jurick Ii W.M."/>
            <person name="Secor G.A."/>
            <person name="Thomma B.P."/>
            <person name="Van De Peer Y."/>
            <person name="Bolton M.D."/>
        </authorList>
    </citation>
    <scope>NUCLEOTIDE SEQUENCE [LARGE SCALE GENOMIC DNA]</scope>
    <source>
        <strain evidence="15 16">09-40</strain>
    </source>
</reference>
<evidence type="ECO:0000256" key="11">
    <source>
        <dbReference type="ARBA" id="ARBA00023004"/>
    </source>
</evidence>
<evidence type="ECO:0000313" key="15">
    <source>
        <dbReference type="EMBL" id="PIA93359.1"/>
    </source>
</evidence>
<keyword evidence="6" id="KW-0925">Oxylipin biosynthesis</keyword>
<proteinExistence type="predicted"/>
<dbReference type="Pfam" id="PF03098">
    <property type="entry name" value="An_peroxidase"/>
    <property type="match status" value="1"/>
</dbReference>
<keyword evidence="13" id="KW-0275">Fatty acid biosynthesis</keyword>
<sequence>MAAHPSQLCIDRAVGPLPHLASYPPCPLAITMVYTFGQRVLVALFKAVNAIIAWHKLPPLIGALNLLALRDELREKNLYDTYPTEDFQGTTKSDPIVDTKFICARNSDGLHNDLERPKMGCAAMRFGRNVPRQYTAPPSDHDLMTPDPRLVSAKLLQRTEFKPATIVNLLAAAWIQFQVHDWAQHTNSKTKFHHIPLKADDPWPENPMKVAKTVQDEPLDEEDQKYPAYKNENTHWWDASQIYGSTEEATRKLRGKHQDGTLDVDRIEGEHFLPRGHDGIPKTGFKENWWLGLELLHTLFALEHNAICSMLKTKNPSWSGDEIFDVARLINCALMAKIHTIEWTPAILPHPTLDIGMNANWSGLLGPSWSKLFSNFGKSEAFTGIPESGADSGKTPYCLTEEFVSVYRLHSLIPDDVAFFKLRTGEHTSNIPIQDIAFENARSVFEGPQNLNFADAFYSFGINFPGAITAHNMPSFLRDLKKPDGEHLDMGCVDVLRDRERGVPRYCQFRRLFHMPVPKSFSALTGGNATLATELSQVYDGDIEKVDLLIGCLCEPLPKGFGFSDTAFRVFILMASRRLKSDRFIASDFKHEIYTKEGIDWVQDNDMRDVLVRHFPDLRAPLKDVKNAFAPWGKVGRTEEYRGVQITAPEK</sequence>
<dbReference type="AlphaFoldDB" id="A0A2G5HLD3"/>
<gene>
    <name evidence="15" type="ORF">CB0940_04447</name>
</gene>
<evidence type="ECO:0000256" key="4">
    <source>
        <dbReference type="ARBA" id="ARBA00022617"/>
    </source>
</evidence>
<dbReference type="GO" id="GO:0046872">
    <property type="term" value="F:metal ion binding"/>
    <property type="evidence" value="ECO:0007669"/>
    <property type="project" value="UniProtKB-KW"/>
</dbReference>
<evidence type="ECO:0000256" key="6">
    <source>
        <dbReference type="ARBA" id="ARBA00022767"/>
    </source>
</evidence>
<evidence type="ECO:0000256" key="10">
    <source>
        <dbReference type="ARBA" id="ARBA00023002"/>
    </source>
</evidence>
<dbReference type="Proteomes" id="UP000230605">
    <property type="component" value="Chromosome 4"/>
</dbReference>
<evidence type="ECO:0000256" key="7">
    <source>
        <dbReference type="ARBA" id="ARBA00022821"/>
    </source>
</evidence>
<dbReference type="GO" id="GO:0031408">
    <property type="term" value="P:oxylipin biosynthetic process"/>
    <property type="evidence" value="ECO:0007669"/>
    <property type="project" value="UniProtKB-KW"/>
</dbReference>
<keyword evidence="2" id="KW-0444">Lipid biosynthesis</keyword>
<evidence type="ECO:0000256" key="2">
    <source>
        <dbReference type="ARBA" id="ARBA00022516"/>
    </source>
</evidence>
<evidence type="ECO:0000313" key="16">
    <source>
        <dbReference type="Proteomes" id="UP000230605"/>
    </source>
</evidence>
<dbReference type="PROSITE" id="PS50292">
    <property type="entry name" value="PEROXIDASE_3"/>
    <property type="match status" value="1"/>
</dbReference>
<dbReference type="GO" id="GO:0006979">
    <property type="term" value="P:response to oxidative stress"/>
    <property type="evidence" value="ECO:0007669"/>
    <property type="project" value="InterPro"/>
</dbReference>
<evidence type="ECO:0000256" key="1">
    <source>
        <dbReference type="ARBA" id="ARBA00001913"/>
    </source>
</evidence>
<dbReference type="InterPro" id="IPR034815">
    <property type="entry name" value="A_dioxygenase"/>
</dbReference>
<feature type="binding site" description="axial binding residue" evidence="14">
    <location>
        <position position="410"/>
    </location>
    <ligand>
        <name>heme b</name>
        <dbReference type="ChEBI" id="CHEBI:60344"/>
    </ligand>
    <ligandPart>
        <name>Fe</name>
        <dbReference type="ChEBI" id="CHEBI:18248"/>
    </ligandPart>
</feature>
<dbReference type="Gene3D" id="1.10.640.10">
    <property type="entry name" value="Haem peroxidase domain superfamily, animal type"/>
    <property type="match status" value="1"/>
</dbReference>
<dbReference type="PANTHER" id="PTHR11903">
    <property type="entry name" value="PROSTAGLANDIN G/H SYNTHASE"/>
    <property type="match status" value="1"/>
</dbReference>
<evidence type="ECO:0000256" key="3">
    <source>
        <dbReference type="ARBA" id="ARBA00022559"/>
    </source>
</evidence>
<keyword evidence="10" id="KW-0560">Oxidoreductase</keyword>
<dbReference type="EMBL" id="LKMD01000105">
    <property type="protein sequence ID" value="PIA93359.1"/>
    <property type="molecule type" value="Genomic_DNA"/>
</dbReference>
<keyword evidence="5 14" id="KW-0479">Metal-binding</keyword>
<evidence type="ECO:0000256" key="9">
    <source>
        <dbReference type="ARBA" id="ARBA00022964"/>
    </source>
</evidence>
<evidence type="ECO:0000256" key="5">
    <source>
        <dbReference type="ARBA" id="ARBA00022723"/>
    </source>
</evidence>
<dbReference type="SUPFAM" id="SSF48113">
    <property type="entry name" value="Heme-dependent peroxidases"/>
    <property type="match status" value="1"/>
</dbReference>
<dbReference type="CDD" id="cd09818">
    <property type="entry name" value="PIOX_like"/>
    <property type="match status" value="1"/>
</dbReference>
<keyword evidence="3" id="KW-0575">Peroxidase</keyword>
<accession>A0A2G5HLD3</accession>
<dbReference type="GO" id="GO:0006952">
    <property type="term" value="P:defense response"/>
    <property type="evidence" value="ECO:0007669"/>
    <property type="project" value="UniProtKB-KW"/>
</dbReference>
<dbReference type="PANTHER" id="PTHR11903:SF11">
    <property type="entry name" value="ALPHA-DIOXYGENASE 1"/>
    <property type="match status" value="1"/>
</dbReference>
<dbReference type="GO" id="GO:0020037">
    <property type="term" value="F:heme binding"/>
    <property type="evidence" value="ECO:0007669"/>
    <property type="project" value="InterPro"/>
</dbReference>
<dbReference type="InterPro" id="IPR037120">
    <property type="entry name" value="Haem_peroxidase_sf_animal"/>
</dbReference>
<evidence type="ECO:0000256" key="13">
    <source>
        <dbReference type="ARBA" id="ARBA00023160"/>
    </source>
</evidence>
<keyword evidence="12" id="KW-0443">Lipid metabolism</keyword>
<evidence type="ECO:0000256" key="12">
    <source>
        <dbReference type="ARBA" id="ARBA00023098"/>
    </source>
</evidence>
<keyword evidence="7" id="KW-0611">Plant defense</keyword>
<keyword evidence="9 15" id="KW-0223">Dioxygenase</keyword>
<dbReference type="OrthoDB" id="823504at2759"/>
<dbReference type="GO" id="GO:0016702">
    <property type="term" value="F:oxidoreductase activity, acting on single donors with incorporation of molecular oxygen, incorporation of two atoms of oxygen"/>
    <property type="evidence" value="ECO:0007669"/>
    <property type="project" value="TreeGrafter"/>
</dbReference>
<evidence type="ECO:0000256" key="8">
    <source>
        <dbReference type="ARBA" id="ARBA00022832"/>
    </source>
</evidence>
<dbReference type="InterPro" id="IPR019791">
    <property type="entry name" value="Haem_peroxidase_animal"/>
</dbReference>
<dbReference type="InterPro" id="IPR050783">
    <property type="entry name" value="Oxylipin_biosynth_metab"/>
</dbReference>